<feature type="region of interest" description="Disordered" evidence="6">
    <location>
        <begin position="391"/>
        <end position="411"/>
    </location>
</feature>
<keyword evidence="3 7" id="KW-0812">Transmembrane</keyword>
<dbReference type="SUPFAM" id="SSF103473">
    <property type="entry name" value="MFS general substrate transporter"/>
    <property type="match status" value="1"/>
</dbReference>
<feature type="transmembrane region" description="Helical" evidence="7">
    <location>
        <begin position="99"/>
        <end position="123"/>
    </location>
</feature>
<dbReference type="PANTHER" id="PTHR23513">
    <property type="entry name" value="INTEGRAL MEMBRANE EFFLUX PROTEIN-RELATED"/>
    <property type="match status" value="1"/>
</dbReference>
<comment type="caution">
    <text evidence="9">The sequence shown here is derived from an EMBL/GenBank/DDBJ whole genome shotgun (WGS) entry which is preliminary data.</text>
</comment>
<evidence type="ECO:0000256" key="2">
    <source>
        <dbReference type="ARBA" id="ARBA00022475"/>
    </source>
</evidence>
<dbReference type="Proteomes" id="UP001165135">
    <property type="component" value="Unassembled WGS sequence"/>
</dbReference>
<dbReference type="InterPro" id="IPR036259">
    <property type="entry name" value="MFS_trans_sf"/>
</dbReference>
<reference evidence="9" key="1">
    <citation type="submission" date="2023-03" db="EMBL/GenBank/DDBJ databases">
        <title>Actinoallomurus iriomotensis NBRC 103681.</title>
        <authorList>
            <person name="Ichikawa N."/>
            <person name="Sato H."/>
            <person name="Tonouchi N."/>
        </authorList>
    </citation>
    <scope>NUCLEOTIDE SEQUENCE</scope>
    <source>
        <strain evidence="9">NBRC 103681</strain>
    </source>
</reference>
<keyword evidence="5 7" id="KW-0472">Membrane</keyword>
<feature type="transmembrane region" description="Helical" evidence="7">
    <location>
        <begin position="338"/>
        <end position="360"/>
    </location>
</feature>
<proteinExistence type="predicted"/>
<evidence type="ECO:0000256" key="7">
    <source>
        <dbReference type="SAM" id="Phobius"/>
    </source>
</evidence>
<evidence type="ECO:0000259" key="8">
    <source>
        <dbReference type="PROSITE" id="PS50850"/>
    </source>
</evidence>
<organism evidence="9 10">
    <name type="scientific">Actinoallomurus iriomotensis</name>
    <dbReference type="NCBI Taxonomy" id="478107"/>
    <lineage>
        <taxon>Bacteria</taxon>
        <taxon>Bacillati</taxon>
        <taxon>Actinomycetota</taxon>
        <taxon>Actinomycetes</taxon>
        <taxon>Streptosporangiales</taxon>
        <taxon>Thermomonosporaceae</taxon>
        <taxon>Actinoallomurus</taxon>
    </lineage>
</organism>
<feature type="transmembrane region" description="Helical" evidence="7">
    <location>
        <begin position="279"/>
        <end position="300"/>
    </location>
</feature>
<comment type="subcellular location">
    <subcellularLocation>
        <location evidence="1">Cell membrane</location>
        <topology evidence="1">Multi-pass membrane protein</topology>
    </subcellularLocation>
</comment>
<gene>
    <name evidence="9" type="ORF">Airi01_033340</name>
</gene>
<evidence type="ECO:0000256" key="6">
    <source>
        <dbReference type="SAM" id="MobiDB-lite"/>
    </source>
</evidence>
<evidence type="ECO:0000256" key="4">
    <source>
        <dbReference type="ARBA" id="ARBA00022989"/>
    </source>
</evidence>
<evidence type="ECO:0000256" key="3">
    <source>
        <dbReference type="ARBA" id="ARBA00022692"/>
    </source>
</evidence>
<feature type="transmembrane region" description="Helical" evidence="7">
    <location>
        <begin position="366"/>
        <end position="387"/>
    </location>
</feature>
<evidence type="ECO:0000256" key="5">
    <source>
        <dbReference type="ARBA" id="ARBA00023136"/>
    </source>
</evidence>
<dbReference type="Pfam" id="PF07690">
    <property type="entry name" value="MFS_1"/>
    <property type="match status" value="1"/>
</dbReference>
<dbReference type="AlphaFoldDB" id="A0A9W6VQ37"/>
<dbReference type="EMBL" id="BSTJ01000003">
    <property type="protein sequence ID" value="GLY75067.1"/>
    <property type="molecule type" value="Genomic_DNA"/>
</dbReference>
<evidence type="ECO:0000313" key="10">
    <source>
        <dbReference type="Proteomes" id="UP001165135"/>
    </source>
</evidence>
<dbReference type="InterPro" id="IPR020846">
    <property type="entry name" value="MFS_dom"/>
</dbReference>
<dbReference type="Gene3D" id="1.20.1250.20">
    <property type="entry name" value="MFS general substrate transporter like domains"/>
    <property type="match status" value="1"/>
</dbReference>
<sequence>MRAVLRLPAFRLLFAGLVASMAGDALLMLVFGIWVKSLTGSNGAAGLVTLFMAMPYVVAPLGGRLVDRFRHRPFLVVVNIASAVMLLPLSAVRDAADVWIIYSVAALYGASSVTIAAALGGLLKELLTEDLLAGANGVLQTVKEGLRLGGPLAGAALFAVSGGTAVAAIDAVTFLVAAVAIARIRLHEDPPARSGRHWLSEMTAGLTHIRADAALRRMTVATAIGFLVIGIDEPVLFAVVGEGLHRPPGFVGVLASAQGVGAIGGGLLAARLIGSVGELAAIMIGMATVGLGNGLCALPWPAAILTGTAVGGLGLATLVVGSATVVQRRTPGPLIGRVSTAAETLAGGPQAISIAAGAALVSIVDYRLLLTVVTVGMLTAAASLWTVRRSTEPPAPHRWESSVEDVAEGRQ</sequence>
<dbReference type="PANTHER" id="PTHR23513:SF6">
    <property type="entry name" value="MAJOR FACILITATOR SUPERFAMILY ASSOCIATED DOMAIN-CONTAINING PROTEIN"/>
    <property type="match status" value="1"/>
</dbReference>
<feature type="transmembrane region" description="Helical" evidence="7">
    <location>
        <begin position="41"/>
        <end position="62"/>
    </location>
</feature>
<dbReference type="GO" id="GO:0022857">
    <property type="term" value="F:transmembrane transporter activity"/>
    <property type="evidence" value="ECO:0007669"/>
    <property type="project" value="InterPro"/>
</dbReference>
<evidence type="ECO:0000256" key="1">
    <source>
        <dbReference type="ARBA" id="ARBA00004651"/>
    </source>
</evidence>
<protein>
    <submittedName>
        <fullName evidence="9">MFS transporter</fullName>
    </submittedName>
</protein>
<feature type="transmembrane region" description="Helical" evidence="7">
    <location>
        <begin position="12"/>
        <end position="35"/>
    </location>
</feature>
<dbReference type="PROSITE" id="PS50850">
    <property type="entry name" value="MFS"/>
    <property type="match status" value="1"/>
</dbReference>
<dbReference type="CDD" id="cd06173">
    <property type="entry name" value="MFS_MefA_like"/>
    <property type="match status" value="1"/>
</dbReference>
<feature type="transmembrane region" description="Helical" evidence="7">
    <location>
        <begin position="306"/>
        <end position="326"/>
    </location>
</feature>
<dbReference type="GO" id="GO:0005886">
    <property type="term" value="C:plasma membrane"/>
    <property type="evidence" value="ECO:0007669"/>
    <property type="project" value="UniProtKB-SubCell"/>
</dbReference>
<keyword evidence="2" id="KW-1003">Cell membrane</keyword>
<feature type="transmembrane region" description="Helical" evidence="7">
    <location>
        <begin position="218"/>
        <end position="238"/>
    </location>
</feature>
<evidence type="ECO:0000313" key="9">
    <source>
        <dbReference type="EMBL" id="GLY75067.1"/>
    </source>
</evidence>
<feature type="transmembrane region" description="Helical" evidence="7">
    <location>
        <begin position="250"/>
        <end position="272"/>
    </location>
</feature>
<accession>A0A9W6VQ37</accession>
<name>A0A9W6VQ37_9ACTN</name>
<keyword evidence="4 7" id="KW-1133">Transmembrane helix</keyword>
<dbReference type="InterPro" id="IPR011701">
    <property type="entry name" value="MFS"/>
</dbReference>
<feature type="domain" description="Major facilitator superfamily (MFS) profile" evidence="8">
    <location>
        <begin position="1"/>
        <end position="185"/>
    </location>
</feature>